<dbReference type="OrthoDB" id="4774902at2"/>
<proteinExistence type="predicted"/>
<evidence type="ECO:0000313" key="1">
    <source>
        <dbReference type="EMBL" id="SED21851.1"/>
    </source>
</evidence>
<dbReference type="EMBL" id="FNSA01000003">
    <property type="protein sequence ID" value="SED21851.1"/>
    <property type="molecule type" value="Genomic_DNA"/>
</dbReference>
<keyword evidence="2" id="KW-1185">Reference proteome</keyword>
<organism evidence="1 2">
    <name type="scientific">Tsukamurella tyrosinosolvens</name>
    <dbReference type="NCBI Taxonomy" id="57704"/>
    <lineage>
        <taxon>Bacteria</taxon>
        <taxon>Bacillati</taxon>
        <taxon>Actinomycetota</taxon>
        <taxon>Actinomycetes</taxon>
        <taxon>Mycobacteriales</taxon>
        <taxon>Tsukamurellaceae</taxon>
        <taxon>Tsukamurella</taxon>
    </lineage>
</organism>
<reference evidence="2" key="1">
    <citation type="submission" date="2016-10" db="EMBL/GenBank/DDBJ databases">
        <authorList>
            <person name="Varghese N."/>
            <person name="Submissions S."/>
        </authorList>
    </citation>
    <scope>NUCLEOTIDE SEQUENCE [LARGE SCALE GENOMIC DNA]</scope>
    <source>
        <strain evidence="2">DSM 44234</strain>
    </source>
</reference>
<dbReference type="AlphaFoldDB" id="A0A1H4YXV2"/>
<protein>
    <submittedName>
        <fullName evidence="1">Uncharacterized protein</fullName>
    </submittedName>
</protein>
<name>A0A1H4YXV2_TSUTY</name>
<dbReference type="GeneID" id="300997420"/>
<evidence type="ECO:0000313" key="2">
    <source>
        <dbReference type="Proteomes" id="UP000182241"/>
    </source>
</evidence>
<accession>A0A1H4YXV2</accession>
<dbReference type="STRING" id="57704.SAMN04489793_4329"/>
<sequence>MNNAIINASKQFTAAEGGVFAAVAVRIEASHALPGMSPRLWRLRQEQATYAVDHEPLTRPVCLSQRG</sequence>
<dbReference type="RefSeq" id="WP_139286280.1">
    <property type="nucleotide sequence ID" value="NZ_CBDRGN010000007.1"/>
</dbReference>
<gene>
    <name evidence="1" type="ORF">SAMN04489793_4329</name>
</gene>
<dbReference type="Proteomes" id="UP000182241">
    <property type="component" value="Unassembled WGS sequence"/>
</dbReference>